<proteinExistence type="predicted"/>
<gene>
    <name evidence="3" type="ORF">SAMN05421553_4904</name>
</gene>
<feature type="transmembrane region" description="Helical" evidence="1">
    <location>
        <begin position="320"/>
        <end position="338"/>
    </location>
</feature>
<keyword evidence="1" id="KW-1133">Transmembrane helix</keyword>
<feature type="domain" description="Guanylate cyclase" evidence="2">
    <location>
        <begin position="435"/>
        <end position="564"/>
    </location>
</feature>
<evidence type="ECO:0000256" key="1">
    <source>
        <dbReference type="SAM" id="Phobius"/>
    </source>
</evidence>
<dbReference type="Pfam" id="PF00211">
    <property type="entry name" value="Guanylate_cyc"/>
    <property type="match status" value="1"/>
</dbReference>
<sequence length="615" mass="68556">MPARAASRRFRHSLGGLFLLALLLLPLLHLWPALNGLNNAHLDWLIRQRAVEQAPDPRLLLIDIDDLSLQVLASEAGKWPWPRSLHGELLEYLLSQHPKAVAFDILFSEPDQFNPDADSYFAEVLQRSANTYLAALVQQADEGSQPPLLRDYPAATWQAPGQRGADDQRGLLLLPNAFPSELWRLGSINFRPDADGIGRRYELYRSFADWRLPSMPARIVHDLTGNLPQQQSLLLDWPGTSRLPYPRLPYAAVLAAARNQGEPLAAELFKDRIIVIGTTAAGLHDLRPTPLDTLYPAPFILMTAIDNLLNNNQLHEAESWLELLGPLLLLLGLSGLLLREQLPAAFTLCLLGSLVLFAGSYWLALQGTLLGVLPGLICLWLLLAAALALFYLRRRQQLQDTIRLFSRFMDPVVVNQLVSRDDPEALLASKECQLTVLFSDIRSFTTLSEQHTPSEIVHLLEGYFSSQVEVLFKHQATLDKFIGDAIMAFWGAPLDNPQQADQAILAAMEMLDNLDAFRRDYNCPDFDIGIGLHTGPAVVGLVGAKQRYDYTAIGDTVNLASRIEGLTKGRAHLLISAATRETCTLDLDFVPQGEHQVKGRAEAVMLYEPRRRHDE</sequence>
<dbReference type="STRING" id="53406.SAMN05421553_4904"/>
<dbReference type="CDD" id="cd07302">
    <property type="entry name" value="CHD"/>
    <property type="match status" value="1"/>
</dbReference>
<dbReference type="InterPro" id="IPR001054">
    <property type="entry name" value="A/G_cyclase"/>
</dbReference>
<dbReference type="PROSITE" id="PS50125">
    <property type="entry name" value="GUANYLATE_CYCLASE_2"/>
    <property type="match status" value="1"/>
</dbReference>
<keyword evidence="1" id="KW-0472">Membrane</keyword>
<feature type="transmembrane region" description="Helical" evidence="1">
    <location>
        <begin position="345"/>
        <end position="364"/>
    </location>
</feature>
<keyword evidence="1" id="KW-0812">Transmembrane</keyword>
<dbReference type="RefSeq" id="WP_090387575.1">
    <property type="nucleotide sequence ID" value="NZ_FNSC01000001.1"/>
</dbReference>
<organism evidence="3 4">
    <name type="scientific">Pseudomonas anguilliseptica</name>
    <dbReference type="NCBI Taxonomy" id="53406"/>
    <lineage>
        <taxon>Bacteria</taxon>
        <taxon>Pseudomonadati</taxon>
        <taxon>Pseudomonadota</taxon>
        <taxon>Gammaproteobacteria</taxon>
        <taxon>Pseudomonadales</taxon>
        <taxon>Pseudomonadaceae</taxon>
        <taxon>Pseudomonas</taxon>
    </lineage>
</organism>
<reference evidence="4" key="1">
    <citation type="submission" date="2016-10" db="EMBL/GenBank/DDBJ databases">
        <authorList>
            <person name="Varghese N."/>
            <person name="Submissions S."/>
        </authorList>
    </citation>
    <scope>NUCLEOTIDE SEQUENCE [LARGE SCALE GENOMIC DNA]</scope>
    <source>
        <strain evidence="4">DSM 12111</strain>
    </source>
</reference>
<accession>A0A1H5J5X4</accession>
<dbReference type="OrthoDB" id="9806704at2"/>
<dbReference type="PANTHER" id="PTHR43081">
    <property type="entry name" value="ADENYLATE CYCLASE, TERMINAL-DIFFERENTIATION SPECIFIC-RELATED"/>
    <property type="match status" value="1"/>
</dbReference>
<dbReference type="SMART" id="SM00044">
    <property type="entry name" value="CYCc"/>
    <property type="match status" value="1"/>
</dbReference>
<dbReference type="Pfam" id="PF05226">
    <property type="entry name" value="CHASE2"/>
    <property type="match status" value="1"/>
</dbReference>
<protein>
    <submittedName>
        <fullName evidence="3">Adenylate cyclase</fullName>
    </submittedName>
</protein>
<dbReference type="AlphaFoldDB" id="A0A1H5J5X4"/>
<feature type="transmembrane region" description="Helical" evidence="1">
    <location>
        <begin position="370"/>
        <end position="392"/>
    </location>
</feature>
<dbReference type="SUPFAM" id="SSF55073">
    <property type="entry name" value="Nucleotide cyclase"/>
    <property type="match status" value="1"/>
</dbReference>
<dbReference type="SMART" id="SM01080">
    <property type="entry name" value="CHASE2"/>
    <property type="match status" value="1"/>
</dbReference>
<dbReference type="Proteomes" id="UP000242849">
    <property type="component" value="Unassembled WGS sequence"/>
</dbReference>
<dbReference type="GO" id="GO:0035556">
    <property type="term" value="P:intracellular signal transduction"/>
    <property type="evidence" value="ECO:0007669"/>
    <property type="project" value="InterPro"/>
</dbReference>
<keyword evidence="4" id="KW-1185">Reference proteome</keyword>
<evidence type="ECO:0000313" key="3">
    <source>
        <dbReference type="EMBL" id="SEE47872.1"/>
    </source>
</evidence>
<dbReference type="InterPro" id="IPR007890">
    <property type="entry name" value="CHASE2"/>
</dbReference>
<dbReference type="EMBL" id="FNSC01000001">
    <property type="protein sequence ID" value="SEE47872.1"/>
    <property type="molecule type" value="Genomic_DNA"/>
</dbReference>
<dbReference type="InterPro" id="IPR029787">
    <property type="entry name" value="Nucleotide_cyclase"/>
</dbReference>
<dbReference type="GO" id="GO:0004016">
    <property type="term" value="F:adenylate cyclase activity"/>
    <property type="evidence" value="ECO:0007669"/>
    <property type="project" value="UniProtKB-ARBA"/>
</dbReference>
<dbReference type="GO" id="GO:0006171">
    <property type="term" value="P:cAMP biosynthetic process"/>
    <property type="evidence" value="ECO:0007669"/>
    <property type="project" value="TreeGrafter"/>
</dbReference>
<evidence type="ECO:0000259" key="2">
    <source>
        <dbReference type="PROSITE" id="PS50125"/>
    </source>
</evidence>
<name>A0A1H5J5X4_PSEAG</name>
<dbReference type="InterPro" id="IPR050697">
    <property type="entry name" value="Adenylyl/Guanylyl_Cyclase_3/4"/>
</dbReference>
<evidence type="ECO:0000313" key="4">
    <source>
        <dbReference type="Proteomes" id="UP000242849"/>
    </source>
</evidence>
<dbReference type="Gene3D" id="3.30.70.1230">
    <property type="entry name" value="Nucleotide cyclase"/>
    <property type="match status" value="1"/>
</dbReference>
<dbReference type="PANTHER" id="PTHR43081:SF1">
    <property type="entry name" value="ADENYLATE CYCLASE, TERMINAL-DIFFERENTIATION SPECIFIC"/>
    <property type="match status" value="1"/>
</dbReference>